<dbReference type="EMBL" id="MW598258">
    <property type="protein sequence ID" value="QRV71257.1"/>
    <property type="molecule type" value="Genomic_DNA"/>
</dbReference>
<name>A0A894JYN9_9CAUD</name>
<feature type="coiled-coil region" evidence="3">
    <location>
        <begin position="743"/>
        <end position="784"/>
    </location>
</feature>
<sequence length="790" mass="85767">MALYRTGTAAMDAQGVITGTGTKWREPLSLIRTGATIVFLTTPLKLAVISDIVSDTEMKAIQTDGEPVANGNYVILLNDSLTVDGMAQDVAETLRYYQSKETVIEEAIEFFKNFDLKTLQDLVARAESSAQKTDADRAATEQLKNDTQAIKDAAVSETTQIKDTAIAETQRIKDAAVYETNQIKADTDAIKTQTQQIKDSAVAEIGSIKNEAVNARDAAKESQLAAEQSKIAADSAKAGAETARDEARQWAQQVNPENLLHKDQNLNDLANKDLAREALKVEAVNSVKGQNPGDYNSFRNPAWTYELRIANNGEWRVARNSDNSTSALSVGAGGTGAENIEGARKNFRVQGVFCITSETPGDFNSIKSPDGKLNMLVANNGVWGVQDDYGNIKPLHIERGGTGAQSIGQARSNFGIGETDIPVFRGISLTEKNSANSGILYLLNKNAEGVQISYSRVYNEIQGGIAKATIQVTREGGDTNYYQFDESGNALNYNSITIGRGIGNALGSNSIVIGDTDTGFRQNGDGILQAIADNQVMFAFTKSGNVAYRTIQSFAPEDARFAYVEGVRRGGANCFIGGHVEGGAFTAWRDRAAGMLVELPGDDVAVNVVKVVRWGYDWVFGIDVARYGAGGCEAHLNVRGTSYTFNDAGYASAVQWVNTSDIRLKANLKEIKSAKDKVKSIKGYTYFKRNSLEEDENSFYSEEAGVIAQDVQTVLPEAVYKVSDSEILGVSYGGVTALLVNAINEMIDDSDKQNETIQKQQDEINELKNEVAEMKKMIEEMQSMFIQIAK</sequence>
<proteinExistence type="predicted"/>
<evidence type="ECO:0000256" key="3">
    <source>
        <dbReference type="SAM" id="Coils"/>
    </source>
</evidence>
<dbReference type="Proteomes" id="UP000663353">
    <property type="component" value="Segment"/>
</dbReference>
<dbReference type="Gene3D" id="1.10.10.10">
    <property type="entry name" value="Winged helix-like DNA-binding domain superfamily/Winged helix DNA-binding domain"/>
    <property type="match status" value="1"/>
</dbReference>
<gene>
    <name evidence="5" type="ORF">U136B_057</name>
</gene>
<organism evidence="5 6">
    <name type="scientific">Escherichia phage U136B</name>
    <dbReference type="NCBI Taxonomy" id="2812882"/>
    <lineage>
        <taxon>Viruses</taxon>
        <taxon>Duplodnaviria</taxon>
        <taxon>Heunggongvirae</taxon>
        <taxon>Uroviricota</taxon>
        <taxon>Caudoviricetes</taxon>
        <taxon>Drexlerviridae</taxon>
        <taxon>Tempevirinae</taxon>
        <taxon>Tlsvirus</taxon>
        <taxon>Tlsvirus U136B</taxon>
    </lineage>
</organism>
<evidence type="ECO:0000313" key="6">
    <source>
        <dbReference type="Proteomes" id="UP000663353"/>
    </source>
</evidence>
<feature type="domain" description="Peptidase S74" evidence="4">
    <location>
        <begin position="660"/>
        <end position="720"/>
    </location>
</feature>
<dbReference type="Pfam" id="PF13884">
    <property type="entry name" value="Peptidase_S74"/>
    <property type="match status" value="1"/>
</dbReference>
<keyword evidence="3" id="KW-0175">Coiled coil</keyword>
<reference evidence="5 6" key="1">
    <citation type="submission" date="2021-02" db="EMBL/GenBank/DDBJ databases">
        <authorList>
            <person name="Burmeister A.R."/>
        </authorList>
    </citation>
    <scope>NUCLEOTIDE SEQUENCE [LARGE SCALE GENOMIC DNA]</scope>
</reference>
<dbReference type="GO" id="GO:0098015">
    <property type="term" value="C:virus tail"/>
    <property type="evidence" value="ECO:0007669"/>
    <property type="project" value="UniProtKB-KW"/>
</dbReference>
<protein>
    <submittedName>
        <fullName evidence="5">Putative tail fiber protein</fullName>
    </submittedName>
</protein>
<accession>A0A894JYN9</accession>
<evidence type="ECO:0000256" key="2">
    <source>
        <dbReference type="ARBA" id="ARBA00022732"/>
    </source>
</evidence>
<evidence type="ECO:0000259" key="4">
    <source>
        <dbReference type="Pfam" id="PF13884"/>
    </source>
</evidence>
<evidence type="ECO:0000256" key="1">
    <source>
        <dbReference type="ARBA" id="ARBA00004328"/>
    </source>
</evidence>
<dbReference type="InterPro" id="IPR030392">
    <property type="entry name" value="S74_ICA"/>
</dbReference>
<dbReference type="InterPro" id="IPR036388">
    <property type="entry name" value="WH-like_DNA-bd_sf"/>
</dbReference>
<comment type="subcellular location">
    <subcellularLocation>
        <location evidence="1">Virion</location>
    </subcellularLocation>
</comment>
<evidence type="ECO:0000313" key="5">
    <source>
        <dbReference type="EMBL" id="QRV71257.1"/>
    </source>
</evidence>
<keyword evidence="2" id="KW-1227">Viral tail protein</keyword>
<keyword evidence="6" id="KW-1185">Reference proteome</keyword>
<keyword evidence="2" id="KW-0946">Virion</keyword>